<dbReference type="CDD" id="cd06142">
    <property type="entry name" value="RNaseD_exo"/>
    <property type="match status" value="1"/>
</dbReference>
<evidence type="ECO:0000313" key="2">
    <source>
        <dbReference type="EMBL" id="SVD10518.1"/>
    </source>
</evidence>
<dbReference type="InterPro" id="IPR002562">
    <property type="entry name" value="3'-5'_exonuclease_dom"/>
</dbReference>
<dbReference type="SMART" id="SM00474">
    <property type="entry name" value="35EXOc"/>
    <property type="match status" value="1"/>
</dbReference>
<dbReference type="GO" id="GO:0008408">
    <property type="term" value="F:3'-5' exonuclease activity"/>
    <property type="evidence" value="ECO:0007669"/>
    <property type="project" value="InterPro"/>
</dbReference>
<dbReference type="GO" id="GO:0006139">
    <property type="term" value="P:nucleobase-containing compound metabolic process"/>
    <property type="evidence" value="ECO:0007669"/>
    <property type="project" value="InterPro"/>
</dbReference>
<evidence type="ECO:0000259" key="1">
    <source>
        <dbReference type="SMART" id="SM00474"/>
    </source>
</evidence>
<dbReference type="InterPro" id="IPR012337">
    <property type="entry name" value="RNaseH-like_sf"/>
</dbReference>
<sequence length="228" mass="25657">MIESEQEMVARLEEARQLGRVAVDTELVWERTFYPALGVVQLGLSREGCYLLDAVALNGQLAPLGELLADASTVKILHDAGQDLTILQKASSSPGARVSAINIFDTRVAAGFVGLASTVSLRDLLLDLVGIELDKTETRTDWLQRPLAETQVSYAEDDVRYLVDAHDELLRRAQERDVTEWLQEEMESLNNPALFEDRDPREEFRRVKGYGKMRGLDLATLRELTVWR</sequence>
<proteinExistence type="predicted"/>
<organism evidence="2">
    <name type="scientific">marine metagenome</name>
    <dbReference type="NCBI Taxonomy" id="408172"/>
    <lineage>
        <taxon>unclassified sequences</taxon>
        <taxon>metagenomes</taxon>
        <taxon>ecological metagenomes</taxon>
    </lineage>
</organism>
<dbReference type="GO" id="GO:0003676">
    <property type="term" value="F:nucleic acid binding"/>
    <property type="evidence" value="ECO:0007669"/>
    <property type="project" value="InterPro"/>
</dbReference>
<gene>
    <name evidence="2" type="ORF">METZ01_LOCUS363372</name>
</gene>
<dbReference type="AlphaFoldDB" id="A0A382SMW7"/>
<dbReference type="Gene3D" id="3.30.420.10">
    <property type="entry name" value="Ribonuclease H-like superfamily/Ribonuclease H"/>
    <property type="match status" value="1"/>
</dbReference>
<dbReference type="InterPro" id="IPR051086">
    <property type="entry name" value="RNase_D-like"/>
</dbReference>
<dbReference type="InterPro" id="IPR036397">
    <property type="entry name" value="RNaseH_sf"/>
</dbReference>
<reference evidence="2" key="1">
    <citation type="submission" date="2018-05" db="EMBL/GenBank/DDBJ databases">
        <authorList>
            <person name="Lanie J.A."/>
            <person name="Ng W.-L."/>
            <person name="Kazmierczak K.M."/>
            <person name="Andrzejewski T.M."/>
            <person name="Davidsen T.M."/>
            <person name="Wayne K.J."/>
            <person name="Tettelin H."/>
            <person name="Glass J.I."/>
            <person name="Rusch D."/>
            <person name="Podicherti R."/>
            <person name="Tsui H.-C.T."/>
            <person name="Winkler M.E."/>
        </authorList>
    </citation>
    <scope>NUCLEOTIDE SEQUENCE</scope>
</reference>
<feature type="domain" description="3'-5' exonuclease" evidence="1">
    <location>
        <begin position="6"/>
        <end position="174"/>
    </location>
</feature>
<name>A0A382SMW7_9ZZZZ</name>
<dbReference type="Pfam" id="PF01612">
    <property type="entry name" value="DNA_pol_A_exo1"/>
    <property type="match status" value="1"/>
</dbReference>
<feature type="non-terminal residue" evidence="2">
    <location>
        <position position="228"/>
    </location>
</feature>
<dbReference type="PANTHER" id="PTHR47649">
    <property type="entry name" value="RIBONUCLEASE D"/>
    <property type="match status" value="1"/>
</dbReference>
<dbReference type="EMBL" id="UINC01129847">
    <property type="protein sequence ID" value="SVD10518.1"/>
    <property type="molecule type" value="Genomic_DNA"/>
</dbReference>
<accession>A0A382SMW7</accession>
<dbReference type="SUPFAM" id="SSF53098">
    <property type="entry name" value="Ribonuclease H-like"/>
    <property type="match status" value="1"/>
</dbReference>
<protein>
    <recommendedName>
        <fullName evidence="1">3'-5' exonuclease domain-containing protein</fullName>
    </recommendedName>
</protein>
<dbReference type="PANTHER" id="PTHR47649:SF1">
    <property type="entry name" value="RIBONUCLEASE D"/>
    <property type="match status" value="1"/>
</dbReference>